<name>A0A3M7RBX4_BRAPC</name>
<accession>A0A3M7RBX4</accession>
<sequence length="277" mass="33143">MACDSEKVLQRGPNQKVISYSIFGNNSFYFRYLELISKTAKKLFPEWTIRFYHDSTFDKELMFSVGFMIPTFWRWLPIGDSFVDVFLSRDSDFCLVERERDAVNEWLGLSTLFHIMRDHPLHDMFMLAGMWGFASEKDRTLASEIFKIIFDPSHERWHANHVNEKQADQIFLKKYLWHKVEKNFTSHDSFHCLKYKSRPFPSQRPWFYCHVGGYGCCGPEFLNSSFPHECPYECRPKEHKEWFKFDQINALNKASNKEEIDDLFICSLNKNDLIRRY</sequence>
<dbReference type="OrthoDB" id="204305at2759"/>
<evidence type="ECO:0000313" key="1">
    <source>
        <dbReference type="EMBL" id="RNA21102.1"/>
    </source>
</evidence>
<keyword evidence="2" id="KW-1185">Reference proteome</keyword>
<reference evidence="1 2" key="1">
    <citation type="journal article" date="2018" name="Sci. Rep.">
        <title>Genomic signatures of local adaptation to the degree of environmental predictability in rotifers.</title>
        <authorList>
            <person name="Franch-Gras L."/>
            <person name="Hahn C."/>
            <person name="Garcia-Roger E.M."/>
            <person name="Carmona M.J."/>
            <person name="Serra M."/>
            <person name="Gomez A."/>
        </authorList>
    </citation>
    <scope>NUCLEOTIDE SEQUENCE [LARGE SCALE GENOMIC DNA]</scope>
    <source>
        <strain evidence="1">HYR1</strain>
    </source>
</reference>
<dbReference type="AlphaFoldDB" id="A0A3M7RBX4"/>
<organism evidence="1 2">
    <name type="scientific">Brachionus plicatilis</name>
    <name type="common">Marine rotifer</name>
    <name type="synonym">Brachionus muelleri</name>
    <dbReference type="NCBI Taxonomy" id="10195"/>
    <lineage>
        <taxon>Eukaryota</taxon>
        <taxon>Metazoa</taxon>
        <taxon>Spiralia</taxon>
        <taxon>Gnathifera</taxon>
        <taxon>Rotifera</taxon>
        <taxon>Eurotatoria</taxon>
        <taxon>Monogononta</taxon>
        <taxon>Pseudotrocha</taxon>
        <taxon>Ploima</taxon>
        <taxon>Brachionidae</taxon>
        <taxon>Brachionus</taxon>
    </lineage>
</organism>
<dbReference type="EMBL" id="REGN01003730">
    <property type="protein sequence ID" value="RNA21102.1"/>
    <property type="molecule type" value="Genomic_DNA"/>
</dbReference>
<comment type="caution">
    <text evidence="1">The sequence shown here is derived from an EMBL/GenBank/DDBJ whole genome shotgun (WGS) entry which is preliminary data.</text>
</comment>
<proteinExistence type="predicted"/>
<dbReference type="Proteomes" id="UP000276133">
    <property type="component" value="Unassembled WGS sequence"/>
</dbReference>
<gene>
    <name evidence="1" type="ORF">BpHYR1_032223</name>
</gene>
<evidence type="ECO:0000313" key="2">
    <source>
        <dbReference type="Proteomes" id="UP000276133"/>
    </source>
</evidence>
<protein>
    <submittedName>
        <fullName evidence="1">Uncharacterized protein</fullName>
    </submittedName>
</protein>